<evidence type="ECO:0000313" key="8">
    <source>
        <dbReference type="EMBL" id="KAK9101755.1"/>
    </source>
</evidence>
<dbReference type="PANTHER" id="PTHR21659:SF106">
    <property type="entry name" value="LOW TEMPERATURE AND SALT RESPONSIVE PROTEIN FAMILY"/>
    <property type="match status" value="1"/>
</dbReference>
<accession>A0AAP0EXX2</accession>
<keyword evidence="3 6" id="KW-0812">Transmembrane</keyword>
<evidence type="ECO:0000256" key="3">
    <source>
        <dbReference type="ARBA" id="ARBA00022692"/>
    </source>
</evidence>
<dbReference type="GO" id="GO:0016020">
    <property type="term" value="C:membrane"/>
    <property type="evidence" value="ECO:0007669"/>
    <property type="project" value="UniProtKB-SubCell"/>
</dbReference>
<keyword evidence="4 6" id="KW-1133">Transmembrane helix</keyword>
<sequence length="74" mass="8319">MGNAAICCDILLAILLPPLGVCFRHGCCSVEFLICLVLTILGYIPGIIYAIYVIVVVNRDRYRDDDDYWRPINA</sequence>
<dbReference type="Proteomes" id="UP001417504">
    <property type="component" value="Unassembled WGS sequence"/>
</dbReference>
<evidence type="ECO:0000256" key="1">
    <source>
        <dbReference type="ARBA" id="ARBA00004370"/>
    </source>
</evidence>
<keyword evidence="5 6" id="KW-0472">Membrane</keyword>
<protein>
    <submittedName>
        <fullName evidence="8">Uncharacterized protein</fullName>
    </submittedName>
</protein>
<evidence type="ECO:0000256" key="6">
    <source>
        <dbReference type="SAM" id="Phobius"/>
    </source>
</evidence>
<feature type="transmembrane region" description="Helical" evidence="6">
    <location>
        <begin position="34"/>
        <end position="57"/>
    </location>
</feature>
<comment type="similarity">
    <text evidence="2">Belongs to the UPF0057 (PMP3) family.</text>
</comment>
<dbReference type="PROSITE" id="PS01309">
    <property type="entry name" value="UPF0057"/>
    <property type="match status" value="1"/>
</dbReference>
<name>A0AAP0EXX2_9MAGN</name>
<dbReference type="InterPro" id="IPR000612">
    <property type="entry name" value="PMP3"/>
</dbReference>
<feature type="chain" id="PRO_5042814207" evidence="7">
    <location>
        <begin position="23"/>
        <end position="74"/>
    </location>
</feature>
<evidence type="ECO:0000256" key="7">
    <source>
        <dbReference type="SAM" id="SignalP"/>
    </source>
</evidence>
<evidence type="ECO:0000256" key="4">
    <source>
        <dbReference type="ARBA" id="ARBA00022989"/>
    </source>
</evidence>
<feature type="signal peptide" evidence="7">
    <location>
        <begin position="1"/>
        <end position="22"/>
    </location>
</feature>
<gene>
    <name evidence="8" type="ORF">Sjap_019009</name>
</gene>
<comment type="subcellular location">
    <subcellularLocation>
        <location evidence="1">Membrane</location>
    </subcellularLocation>
</comment>
<evidence type="ECO:0000313" key="9">
    <source>
        <dbReference type="Proteomes" id="UP001417504"/>
    </source>
</evidence>
<keyword evidence="7" id="KW-0732">Signal</keyword>
<evidence type="ECO:0000256" key="2">
    <source>
        <dbReference type="ARBA" id="ARBA00009530"/>
    </source>
</evidence>
<proteinExistence type="inferred from homology"/>
<dbReference type="EMBL" id="JBBNAE010000008">
    <property type="protein sequence ID" value="KAK9101755.1"/>
    <property type="molecule type" value="Genomic_DNA"/>
</dbReference>
<keyword evidence="9" id="KW-1185">Reference proteome</keyword>
<comment type="caution">
    <text evidence="8">The sequence shown here is derived from an EMBL/GenBank/DDBJ whole genome shotgun (WGS) entry which is preliminary data.</text>
</comment>
<organism evidence="8 9">
    <name type="scientific">Stephania japonica</name>
    <dbReference type="NCBI Taxonomy" id="461633"/>
    <lineage>
        <taxon>Eukaryota</taxon>
        <taxon>Viridiplantae</taxon>
        <taxon>Streptophyta</taxon>
        <taxon>Embryophyta</taxon>
        <taxon>Tracheophyta</taxon>
        <taxon>Spermatophyta</taxon>
        <taxon>Magnoliopsida</taxon>
        <taxon>Ranunculales</taxon>
        <taxon>Menispermaceae</taxon>
        <taxon>Menispermoideae</taxon>
        <taxon>Cissampelideae</taxon>
        <taxon>Stephania</taxon>
    </lineage>
</organism>
<dbReference type="AlphaFoldDB" id="A0AAP0EXX2"/>
<reference evidence="8 9" key="1">
    <citation type="submission" date="2024-01" db="EMBL/GenBank/DDBJ databases">
        <title>Genome assemblies of Stephania.</title>
        <authorList>
            <person name="Yang L."/>
        </authorList>
    </citation>
    <scope>NUCLEOTIDE SEQUENCE [LARGE SCALE GENOMIC DNA]</scope>
    <source>
        <strain evidence="8">QJT</strain>
        <tissue evidence="8">Leaf</tissue>
    </source>
</reference>
<dbReference type="Pfam" id="PF01679">
    <property type="entry name" value="Pmp3"/>
    <property type="match status" value="1"/>
</dbReference>
<evidence type="ECO:0000256" key="5">
    <source>
        <dbReference type="ARBA" id="ARBA00023136"/>
    </source>
</evidence>
<dbReference type="PANTHER" id="PTHR21659">
    <property type="entry name" value="HYDROPHOBIC PROTEIN RCI2 LOW TEMPERATURE AND SALT RESPONSIVE PROTEIN LTI6 -RELATED"/>
    <property type="match status" value="1"/>
</dbReference>